<name>A0A6P2DHE7_9BACT</name>
<dbReference type="InterPro" id="IPR011006">
    <property type="entry name" value="CheY-like_superfamily"/>
</dbReference>
<evidence type="ECO:0000256" key="1">
    <source>
        <dbReference type="ARBA" id="ARBA00022553"/>
    </source>
</evidence>
<dbReference type="SUPFAM" id="SSF52172">
    <property type="entry name" value="CheY-like"/>
    <property type="match status" value="1"/>
</dbReference>
<dbReference type="AlphaFoldDB" id="A0A6P2DHE7"/>
<dbReference type="SMART" id="SM00448">
    <property type="entry name" value="REC"/>
    <property type="match status" value="1"/>
</dbReference>
<dbReference type="PANTHER" id="PTHR44591:SF3">
    <property type="entry name" value="RESPONSE REGULATORY DOMAIN-CONTAINING PROTEIN"/>
    <property type="match status" value="1"/>
</dbReference>
<dbReference type="GO" id="GO:0016301">
    <property type="term" value="F:kinase activity"/>
    <property type="evidence" value="ECO:0007669"/>
    <property type="project" value="UniProtKB-KW"/>
</dbReference>
<feature type="domain" description="Response regulatory" evidence="3">
    <location>
        <begin position="15"/>
        <end position="131"/>
    </location>
</feature>
<dbReference type="Pfam" id="PF00072">
    <property type="entry name" value="Response_reg"/>
    <property type="match status" value="1"/>
</dbReference>
<dbReference type="PROSITE" id="PS50110">
    <property type="entry name" value="RESPONSE_REGULATORY"/>
    <property type="match status" value="1"/>
</dbReference>
<organism evidence="4 5">
    <name type="scientific">Gemmata massiliana</name>
    <dbReference type="NCBI Taxonomy" id="1210884"/>
    <lineage>
        <taxon>Bacteria</taxon>
        <taxon>Pseudomonadati</taxon>
        <taxon>Planctomycetota</taxon>
        <taxon>Planctomycetia</taxon>
        <taxon>Gemmatales</taxon>
        <taxon>Gemmataceae</taxon>
        <taxon>Gemmata</taxon>
    </lineage>
</organism>
<keyword evidence="1 2" id="KW-0597">Phosphoprotein</keyword>
<reference evidence="4 5" key="1">
    <citation type="submission" date="2019-05" db="EMBL/GenBank/DDBJ databases">
        <authorList>
            <consortium name="Science for Life Laboratories"/>
        </authorList>
    </citation>
    <scope>NUCLEOTIDE SEQUENCE [LARGE SCALE GENOMIC DNA]</scope>
    <source>
        <strain evidence="4">Soil9</strain>
    </source>
</reference>
<feature type="modified residue" description="4-aspartylphosphate" evidence="2">
    <location>
        <position position="64"/>
    </location>
</feature>
<keyword evidence="4" id="KW-0418">Kinase</keyword>
<dbReference type="EMBL" id="LR593886">
    <property type="protein sequence ID" value="VTS00611.1"/>
    <property type="molecule type" value="Genomic_DNA"/>
</dbReference>
<dbReference type="Proteomes" id="UP000464178">
    <property type="component" value="Chromosome"/>
</dbReference>
<evidence type="ECO:0000313" key="5">
    <source>
        <dbReference type="Proteomes" id="UP000464178"/>
    </source>
</evidence>
<dbReference type="Gene3D" id="3.40.50.2300">
    <property type="match status" value="1"/>
</dbReference>
<gene>
    <name evidence="4" type="ORF">SOIL9_81260</name>
</gene>
<accession>A0A6P2DHE7</accession>
<keyword evidence="4" id="KW-0808">Transferase</keyword>
<evidence type="ECO:0000256" key="2">
    <source>
        <dbReference type="PROSITE-ProRule" id="PRU00169"/>
    </source>
</evidence>
<dbReference type="PANTHER" id="PTHR44591">
    <property type="entry name" value="STRESS RESPONSE REGULATOR PROTEIN 1"/>
    <property type="match status" value="1"/>
</dbReference>
<dbReference type="KEGG" id="gms:SOIL9_81260"/>
<dbReference type="GO" id="GO:0000160">
    <property type="term" value="P:phosphorelay signal transduction system"/>
    <property type="evidence" value="ECO:0007669"/>
    <property type="project" value="InterPro"/>
</dbReference>
<dbReference type="InterPro" id="IPR001789">
    <property type="entry name" value="Sig_transdc_resp-reg_receiver"/>
</dbReference>
<dbReference type="RefSeq" id="WP_232069892.1">
    <property type="nucleotide sequence ID" value="NZ_LR593886.1"/>
</dbReference>
<evidence type="ECO:0000259" key="3">
    <source>
        <dbReference type="PROSITE" id="PS50110"/>
    </source>
</evidence>
<evidence type="ECO:0000313" key="4">
    <source>
        <dbReference type="EMBL" id="VTS00611.1"/>
    </source>
</evidence>
<sequence length="148" mass="16428">MFRHNTQLEEAPPLRVLYVDDNSDAADSAVDLLRICGFEPRACYNGPSALAEATSFRPSVYLIDLNMPGMDGDELARRLRERADGNPLVLVAVTAMSGDEARQRIKAGGFDLHFVKPVDPHQLVALVDTLWRAWLRWAHKRDGGENAG</sequence>
<protein>
    <recommendedName>
        <fullName evidence="3">Response regulatory domain-containing protein</fullName>
    </recommendedName>
</protein>
<keyword evidence="5" id="KW-1185">Reference proteome</keyword>
<dbReference type="InterPro" id="IPR050595">
    <property type="entry name" value="Bact_response_regulator"/>
</dbReference>
<proteinExistence type="predicted"/>